<protein>
    <submittedName>
        <fullName evidence="1">Uncharacterized protein</fullName>
    </submittedName>
</protein>
<name>A0A1Z2LAS1_9ACTN</name>
<reference evidence="1 2" key="1">
    <citation type="submission" date="2017-06" db="EMBL/GenBank/DDBJ databases">
        <title>Streptomyces albireticuli Genome sequencing and assembly.</title>
        <authorList>
            <person name="Wang Y."/>
            <person name="Du B."/>
            <person name="Ding Y."/>
            <person name="Liu H."/>
            <person name="Hou Q."/>
            <person name="Liu K."/>
            <person name="Yao L."/>
            <person name="Wang C."/>
        </authorList>
    </citation>
    <scope>NUCLEOTIDE SEQUENCE [LARGE SCALE GENOMIC DNA]</scope>
    <source>
        <strain evidence="1 2">MDJK11</strain>
    </source>
</reference>
<dbReference type="KEGG" id="salj:SMD11_5742"/>
<dbReference type="AlphaFoldDB" id="A0A1Z2LAS1"/>
<sequence length="50" mass="5443">MSQATRVQVISVMARISGRSRSWSWSSYPPAMSMSAVDGAMPMARIHMAA</sequence>
<proteinExistence type="predicted"/>
<evidence type="ECO:0000313" key="2">
    <source>
        <dbReference type="Proteomes" id="UP000195755"/>
    </source>
</evidence>
<dbReference type="Proteomes" id="UP000195755">
    <property type="component" value="Chromosome"/>
</dbReference>
<dbReference type="EMBL" id="CP021744">
    <property type="protein sequence ID" value="ARZ71318.1"/>
    <property type="molecule type" value="Genomic_DNA"/>
</dbReference>
<gene>
    <name evidence="1" type="ORF">SMD11_5742</name>
</gene>
<accession>A0A1Z2LAS1</accession>
<evidence type="ECO:0000313" key="1">
    <source>
        <dbReference type="EMBL" id="ARZ71318.1"/>
    </source>
</evidence>
<organism evidence="1 2">
    <name type="scientific">Streptomyces albireticuli</name>
    <dbReference type="NCBI Taxonomy" id="1940"/>
    <lineage>
        <taxon>Bacteria</taxon>
        <taxon>Bacillati</taxon>
        <taxon>Actinomycetota</taxon>
        <taxon>Actinomycetes</taxon>
        <taxon>Kitasatosporales</taxon>
        <taxon>Streptomycetaceae</taxon>
        <taxon>Streptomyces</taxon>
    </lineage>
</organism>